<sequence>MTKAFVFIDGSNFYFRLRDLSEQVNGKYSLLNFNFRGLAEWIVQPDTLMEAHYYVGAIRRQRNNEKAEKMYANQQKLIAKLQQQKIFITLGQLIQHPDKTFHEKGVDVRLAVEMIRFARENKYDIAYLLSSDTDLVAAVEEVKSFGKKVQYVGIAKGQSFGLTKVANDVRLLRPEDIKPFLSKSLI</sequence>
<dbReference type="Proteomes" id="UP000176897">
    <property type="component" value="Unassembled WGS sequence"/>
</dbReference>
<name>A0A1F7UUM5_9BACT</name>
<dbReference type="AlphaFoldDB" id="A0A1F7UUM5"/>
<dbReference type="GO" id="GO:0004540">
    <property type="term" value="F:RNA nuclease activity"/>
    <property type="evidence" value="ECO:0007669"/>
    <property type="project" value="InterPro"/>
</dbReference>
<gene>
    <name evidence="2" type="ORF">A3B21_04810</name>
</gene>
<dbReference type="Pfam" id="PF01936">
    <property type="entry name" value="NYN"/>
    <property type="match status" value="1"/>
</dbReference>
<organism evidence="2 3">
    <name type="scientific">Candidatus Uhrbacteria bacterium RIFCSPLOWO2_01_FULL_47_24</name>
    <dbReference type="NCBI Taxonomy" id="1802401"/>
    <lineage>
        <taxon>Bacteria</taxon>
        <taxon>Candidatus Uhriibacteriota</taxon>
    </lineage>
</organism>
<evidence type="ECO:0000313" key="2">
    <source>
        <dbReference type="EMBL" id="OGL82010.1"/>
    </source>
</evidence>
<protein>
    <recommendedName>
        <fullName evidence="1">NYN domain-containing protein</fullName>
    </recommendedName>
</protein>
<dbReference type="Gene3D" id="3.40.50.1010">
    <property type="entry name" value="5'-nuclease"/>
    <property type="match status" value="1"/>
</dbReference>
<dbReference type="EMBL" id="MGEJ01000001">
    <property type="protein sequence ID" value="OGL82010.1"/>
    <property type="molecule type" value="Genomic_DNA"/>
</dbReference>
<evidence type="ECO:0000313" key="3">
    <source>
        <dbReference type="Proteomes" id="UP000176897"/>
    </source>
</evidence>
<dbReference type="STRING" id="1802401.A3B21_04810"/>
<dbReference type="PANTHER" id="PTHR35458">
    <property type="entry name" value="SLR0755 PROTEIN"/>
    <property type="match status" value="1"/>
</dbReference>
<dbReference type="PANTHER" id="PTHR35458:SF8">
    <property type="entry name" value="SLR0650 PROTEIN"/>
    <property type="match status" value="1"/>
</dbReference>
<feature type="domain" description="NYN" evidence="1">
    <location>
        <begin position="4"/>
        <end position="159"/>
    </location>
</feature>
<reference evidence="2 3" key="1">
    <citation type="journal article" date="2016" name="Nat. Commun.">
        <title>Thousands of microbial genomes shed light on interconnected biogeochemical processes in an aquifer system.</title>
        <authorList>
            <person name="Anantharaman K."/>
            <person name="Brown C.T."/>
            <person name="Hug L.A."/>
            <person name="Sharon I."/>
            <person name="Castelle C.J."/>
            <person name="Probst A.J."/>
            <person name="Thomas B.C."/>
            <person name="Singh A."/>
            <person name="Wilkins M.J."/>
            <person name="Karaoz U."/>
            <person name="Brodie E.L."/>
            <person name="Williams K.H."/>
            <person name="Hubbard S.S."/>
            <person name="Banfield J.F."/>
        </authorList>
    </citation>
    <scope>NUCLEOTIDE SEQUENCE [LARGE SCALE GENOMIC DNA]</scope>
</reference>
<comment type="caution">
    <text evidence="2">The sequence shown here is derived from an EMBL/GenBank/DDBJ whole genome shotgun (WGS) entry which is preliminary data.</text>
</comment>
<dbReference type="InterPro" id="IPR021139">
    <property type="entry name" value="NYN"/>
</dbReference>
<evidence type="ECO:0000259" key="1">
    <source>
        <dbReference type="Pfam" id="PF01936"/>
    </source>
</evidence>
<accession>A0A1F7UUM5</accession>
<proteinExistence type="predicted"/>
<dbReference type="InterPro" id="IPR047140">
    <property type="entry name" value="LabA"/>
</dbReference>